<dbReference type="Proteomes" id="UP000694402">
    <property type="component" value="Unassembled WGS sequence"/>
</dbReference>
<gene>
    <name evidence="16" type="primary">DCLRE1A</name>
</gene>
<feature type="region of interest" description="Disordered" evidence="14">
    <location>
        <begin position="204"/>
        <end position="230"/>
    </location>
</feature>
<keyword evidence="7 13" id="KW-0863">Zinc-finger</keyword>
<proteinExistence type="inferred from homology"/>
<dbReference type="GO" id="GO:0008270">
    <property type="term" value="F:zinc ion binding"/>
    <property type="evidence" value="ECO:0007669"/>
    <property type="project" value="UniProtKB-KW"/>
</dbReference>
<evidence type="ECO:0000313" key="17">
    <source>
        <dbReference type="Proteomes" id="UP000694402"/>
    </source>
</evidence>
<keyword evidence="6 13" id="KW-0227">DNA damage</keyword>
<dbReference type="InterPro" id="IPR011084">
    <property type="entry name" value="DRMBL"/>
</dbReference>
<evidence type="ECO:0000256" key="3">
    <source>
        <dbReference type="ARBA" id="ARBA00010304"/>
    </source>
</evidence>
<evidence type="ECO:0000313" key="16">
    <source>
        <dbReference type="Ensembl" id="ENSOTSP00005149862.1"/>
    </source>
</evidence>
<dbReference type="Gene3D" id="3.40.50.12650">
    <property type="match status" value="1"/>
</dbReference>
<evidence type="ECO:0000259" key="15">
    <source>
        <dbReference type="PROSITE" id="PS51908"/>
    </source>
</evidence>
<dbReference type="AlphaFoldDB" id="A0AAZ3S9V6"/>
<comment type="subcellular location">
    <subcellularLocation>
        <location evidence="2">Nucleus</location>
    </subcellularLocation>
</comment>
<feature type="region of interest" description="Disordered" evidence="14">
    <location>
        <begin position="511"/>
        <end position="576"/>
    </location>
</feature>
<dbReference type="GO" id="GO:0036297">
    <property type="term" value="P:interstrand cross-link repair"/>
    <property type="evidence" value="ECO:0007669"/>
    <property type="project" value="TreeGrafter"/>
</dbReference>
<evidence type="ECO:0000256" key="9">
    <source>
        <dbReference type="ARBA" id="ARBA00023204"/>
    </source>
</evidence>
<dbReference type="PANTHER" id="PTHR23240">
    <property type="entry name" value="DNA CROSS-LINK REPAIR PROTEIN PSO2/SNM1-RELATED"/>
    <property type="match status" value="1"/>
</dbReference>
<evidence type="ECO:0000256" key="13">
    <source>
        <dbReference type="PROSITE-ProRule" id="PRU01256"/>
    </source>
</evidence>
<dbReference type="GO" id="GO:0005634">
    <property type="term" value="C:nucleus"/>
    <property type="evidence" value="ECO:0007669"/>
    <property type="project" value="UniProtKB-SubCell"/>
</dbReference>
<dbReference type="GeneTree" id="ENSGT00940000158766"/>
<dbReference type="PROSITE" id="PS51908">
    <property type="entry name" value="ZF_UBZ4"/>
    <property type="match status" value="1"/>
</dbReference>
<accession>A0AAZ3S9V6</accession>
<evidence type="ECO:0000256" key="6">
    <source>
        <dbReference type="ARBA" id="ARBA00022763"/>
    </source>
</evidence>
<organism evidence="16 17">
    <name type="scientific">Oncorhynchus tshawytscha</name>
    <name type="common">Chinook salmon</name>
    <name type="synonym">Salmo tshawytscha</name>
    <dbReference type="NCBI Taxonomy" id="74940"/>
    <lineage>
        <taxon>Eukaryota</taxon>
        <taxon>Metazoa</taxon>
        <taxon>Chordata</taxon>
        <taxon>Craniata</taxon>
        <taxon>Vertebrata</taxon>
        <taxon>Euteleostomi</taxon>
        <taxon>Actinopterygii</taxon>
        <taxon>Neopterygii</taxon>
        <taxon>Teleostei</taxon>
        <taxon>Protacanthopterygii</taxon>
        <taxon>Salmoniformes</taxon>
        <taxon>Salmonidae</taxon>
        <taxon>Salmoninae</taxon>
        <taxon>Oncorhynchus</taxon>
    </lineage>
</organism>
<name>A0AAZ3S9V6_ONCTS</name>
<comment type="similarity">
    <text evidence="3">Belongs to the DNA repair metallo-beta-lactamase (DRMBL) family.</text>
</comment>
<feature type="domain" description="UBZ4-type" evidence="15">
    <location>
        <begin position="121"/>
        <end position="151"/>
    </location>
</feature>
<evidence type="ECO:0000256" key="8">
    <source>
        <dbReference type="ARBA" id="ARBA00022833"/>
    </source>
</evidence>
<evidence type="ECO:0000256" key="2">
    <source>
        <dbReference type="ARBA" id="ARBA00004123"/>
    </source>
</evidence>
<evidence type="ECO:0000256" key="4">
    <source>
        <dbReference type="ARBA" id="ARBA00012865"/>
    </source>
</evidence>
<evidence type="ECO:0000256" key="11">
    <source>
        <dbReference type="ARBA" id="ARBA00069609"/>
    </source>
</evidence>
<feature type="compositionally biased region" description="Basic and acidic residues" evidence="14">
    <location>
        <begin position="517"/>
        <end position="529"/>
    </location>
</feature>
<feature type="compositionally biased region" description="Polar residues" evidence="14">
    <location>
        <begin position="216"/>
        <end position="228"/>
    </location>
</feature>
<feature type="region of interest" description="Disordered" evidence="14">
    <location>
        <begin position="245"/>
        <end position="299"/>
    </location>
</feature>
<reference evidence="16" key="2">
    <citation type="submission" date="2025-08" db="UniProtKB">
        <authorList>
            <consortium name="Ensembl"/>
        </authorList>
    </citation>
    <scope>IDENTIFICATION</scope>
</reference>
<dbReference type="InterPro" id="IPR006642">
    <property type="entry name" value="Rad18_UBZ4"/>
</dbReference>
<keyword evidence="17" id="KW-1185">Reference proteome</keyword>
<feature type="compositionally biased region" description="Polar residues" evidence="14">
    <location>
        <begin position="250"/>
        <end position="268"/>
    </location>
</feature>
<dbReference type="FunFam" id="3.60.15.10:FF:000010">
    <property type="entry name" value="DNA cross-link repair 1A"/>
    <property type="match status" value="1"/>
</dbReference>
<comment type="catalytic activity">
    <reaction evidence="1">
        <text>a beta-lactam + H2O = a substituted beta-amino acid</text>
        <dbReference type="Rhea" id="RHEA:20401"/>
        <dbReference type="ChEBI" id="CHEBI:15377"/>
        <dbReference type="ChEBI" id="CHEBI:35627"/>
        <dbReference type="ChEBI" id="CHEBI:140347"/>
        <dbReference type="EC" id="3.5.2.6"/>
    </reaction>
</comment>
<dbReference type="InterPro" id="IPR036866">
    <property type="entry name" value="RibonucZ/Hydroxyglut_hydro"/>
</dbReference>
<dbReference type="PANTHER" id="PTHR23240:SF6">
    <property type="entry name" value="DNA CROSS-LINK REPAIR 1A PROTEIN"/>
    <property type="match status" value="1"/>
</dbReference>
<feature type="compositionally biased region" description="Polar residues" evidence="14">
    <location>
        <begin position="445"/>
        <end position="471"/>
    </location>
</feature>
<dbReference type="FunFam" id="3.40.50.12650:FF:000001">
    <property type="entry name" value="DNA cross-link repair 1A"/>
    <property type="match status" value="1"/>
</dbReference>
<dbReference type="Pfam" id="PF07522">
    <property type="entry name" value="DRMBL"/>
    <property type="match status" value="1"/>
</dbReference>
<keyword evidence="9 13" id="KW-0234">DNA repair</keyword>
<reference evidence="16" key="3">
    <citation type="submission" date="2025-09" db="UniProtKB">
        <authorList>
            <consortium name="Ensembl"/>
        </authorList>
    </citation>
    <scope>IDENTIFICATION</scope>
</reference>
<dbReference type="Gene3D" id="3.60.15.10">
    <property type="entry name" value="Ribonuclease Z/Hydroxyacylglutathione hydrolase-like"/>
    <property type="match status" value="2"/>
</dbReference>
<keyword evidence="5" id="KW-0479">Metal-binding</keyword>
<evidence type="ECO:0000256" key="12">
    <source>
        <dbReference type="ARBA" id="ARBA00078423"/>
    </source>
</evidence>
<evidence type="ECO:0000256" key="5">
    <source>
        <dbReference type="ARBA" id="ARBA00022723"/>
    </source>
</evidence>
<evidence type="ECO:0000256" key="14">
    <source>
        <dbReference type="SAM" id="MobiDB-lite"/>
    </source>
</evidence>
<protein>
    <recommendedName>
        <fullName evidence="11">DNA cross-link repair 1A protein</fullName>
        <ecNumber evidence="4">3.5.2.6</ecNumber>
    </recommendedName>
    <alternativeName>
        <fullName evidence="12">SNM1 homolog A</fullName>
    </alternativeName>
</protein>
<dbReference type="GO" id="GO:0035312">
    <property type="term" value="F:5'-3' DNA exonuclease activity"/>
    <property type="evidence" value="ECO:0007669"/>
    <property type="project" value="TreeGrafter"/>
</dbReference>
<keyword evidence="10" id="KW-0539">Nucleus</keyword>
<dbReference type="Ensembl" id="ENSOTST00005116956.1">
    <property type="protein sequence ID" value="ENSOTSP00005149862.1"/>
    <property type="gene ID" value="ENSOTSG00005058403.1"/>
</dbReference>
<feature type="region of interest" description="Disordered" evidence="14">
    <location>
        <begin position="92"/>
        <end position="121"/>
    </location>
</feature>
<dbReference type="EC" id="3.5.2.6" evidence="4"/>
<dbReference type="GO" id="GO:0006303">
    <property type="term" value="P:double-strand break repair via nonhomologous end joining"/>
    <property type="evidence" value="ECO:0007669"/>
    <property type="project" value="TreeGrafter"/>
</dbReference>
<reference evidence="17" key="1">
    <citation type="journal article" date="2018" name="PLoS ONE">
        <title>Chinook salmon (Oncorhynchus tshawytscha) genome and transcriptome.</title>
        <authorList>
            <person name="Christensen K.A."/>
            <person name="Leong J.S."/>
            <person name="Sakhrani D."/>
            <person name="Biagi C.A."/>
            <person name="Minkley D.R."/>
            <person name="Withler R.E."/>
            <person name="Rondeau E.B."/>
            <person name="Koop B.F."/>
            <person name="Devlin R.H."/>
        </authorList>
    </citation>
    <scope>NUCLEOTIDE SEQUENCE [LARGE SCALE GENOMIC DNA]</scope>
</reference>
<sequence>MSKNDLEDDIWEYKPLKKKKRKDKETPDTFNGSMAKYRQASQCLTKGETSVQVKKSVRHVKLTKVAPNKTLGVKENESIQNKEVARRTLSTQNIAFPQSTQDDDSTRTAGENVHRASSPGGSSCPICQMPFSILVVQSQRWHVAECLDNPGEDRKECPDGIQCYSTILSHYQRYSHSLLAHSRATNEAPCLSLELVTNGGANLSLESSQDSQSSSPINRHSGATSRTKPNALLLLRSPAPEVIRKKKGWSPSTKVLKSTLQDNKTKVSTPHKDNRGSEGLEGGFVKAEPSASSDDEISYSPMSEFPQDIEVNGTQPKKALFPSSMLEDGENNDSMLLFSDGVSSDNELFSNLVAHSETNEVVGSPVFSDSQVVSISSLVHSNHLPSFSREEHTEDNCNAFSARPPLQSPKSIVLESLRESLFSPSSNCSLHSKSLDQCPTYTNTELNMSLPQVPPSSQASPTQHSQATMTTRKGKASGLKQTDIGVFFGLNHLKDKGKEQEAGNVLPGVTLHQGPVLEERKGGKEDHGGHQRKGRSANATVTPKVGVRSDGGSTQTPSEGGRKRWNRGRTDGEQRESKRCPFYKKIPGTKFAVDAFQYGLVEGITTYFLTHFHSDHYGGLKKSSTFHIYCNRITGNLVKSKLRVAEQYVHILPMNTQVTVDGFKVTMLDANHCPGAAMLLLFLPDGQTVLHTGDFRADPSMEAYHELLSCRVQTLYLDTTYCSPEYTFPTQQEVINLAANTAFMCVTLNPRTLVVCGSYSVGKEKVFLAVYLPPQTDAGTNTALNELYTAISKQENAHLEAPLQVAGEFNAALAEVLGSKVCLSRDKFNTMCCLESERIRQLITTDWKAAQVHVLPMMQLNFKNLQAHLSRFSRQYDQLVAFKPTGWTFSQRVEAVEDIKPMVHGNISIYGIPYSEHSSYLELRRFVQWLRPLKIIPTVNVGSWASRKAMERCFSEWLTEAYEANNIKGI</sequence>
<feature type="region of interest" description="Disordered" evidence="14">
    <location>
        <begin position="445"/>
        <end position="477"/>
    </location>
</feature>
<evidence type="ECO:0000256" key="10">
    <source>
        <dbReference type="ARBA" id="ARBA00023242"/>
    </source>
</evidence>
<evidence type="ECO:0000256" key="7">
    <source>
        <dbReference type="ARBA" id="ARBA00022771"/>
    </source>
</evidence>
<dbReference type="SUPFAM" id="SSF56281">
    <property type="entry name" value="Metallo-hydrolase/oxidoreductase"/>
    <property type="match status" value="1"/>
</dbReference>
<dbReference type="GO" id="GO:0003684">
    <property type="term" value="F:damaged DNA binding"/>
    <property type="evidence" value="ECO:0007669"/>
    <property type="project" value="TreeGrafter"/>
</dbReference>
<evidence type="ECO:0000256" key="1">
    <source>
        <dbReference type="ARBA" id="ARBA00001526"/>
    </source>
</evidence>
<dbReference type="GO" id="GO:0008800">
    <property type="term" value="F:beta-lactamase activity"/>
    <property type="evidence" value="ECO:0007669"/>
    <property type="project" value="UniProtKB-EC"/>
</dbReference>
<keyword evidence="8" id="KW-0862">Zinc</keyword>
<feature type="compositionally biased region" description="Low complexity" evidence="14">
    <location>
        <begin position="204"/>
        <end position="215"/>
    </location>
</feature>